<evidence type="ECO:0000259" key="8">
    <source>
        <dbReference type="PROSITE" id="PS51918"/>
    </source>
</evidence>
<dbReference type="InterPro" id="IPR027596">
    <property type="entry name" value="AmmeMemoSam_rS"/>
</dbReference>
<evidence type="ECO:0000256" key="2">
    <source>
        <dbReference type="ARBA" id="ARBA00022691"/>
    </source>
</evidence>
<feature type="binding site" evidence="6">
    <location>
        <position position="83"/>
    </location>
    <ligand>
        <name>[4Fe-4S] cluster</name>
        <dbReference type="ChEBI" id="CHEBI:49883"/>
        <note>4Fe-4S-S-AdoMet</note>
    </ligand>
</feature>
<feature type="domain" description="Radical SAM core" evidence="8">
    <location>
        <begin position="68"/>
        <end position="287"/>
    </location>
</feature>
<evidence type="ECO:0000256" key="1">
    <source>
        <dbReference type="ARBA" id="ARBA00022485"/>
    </source>
</evidence>
<proteinExistence type="predicted"/>
<sequence length="342" mass="39014">MRVEAKWWKKLDDGKVECYLCPVSCKLKEGSVGSCGVRANVGGKLYTFTYGSLISAAIDPVEKKPLFHFLPGHRTLTIATPGCNLHCKGCQNWEISQVPKGEVFKNRFYDETFVPPEVIVEKAIEHGCESISYSYSDPTIFAEYMIDVARLAKEKGLKNIMVTAGYINPEPLEEIDKYMDAYSIDLKFFDDKAYREYSKGRLEPVLETIKYAFNKGKWVELTTLLVPKYLTEEQIKKIAEWIGSELAPWVPWHLSRFFPHYKALDLPPTPVEDLMKAYKIGKDAGLEYVFVGNLFGNDYESTYCPKCGNVVIGRQGYYITEINLEDGKCKNCGYEIKGIWKK</sequence>
<protein>
    <submittedName>
        <fullName evidence="9">Uncharacterized protein</fullName>
    </submittedName>
</protein>
<keyword evidence="4 6" id="KW-0408">Iron</keyword>
<dbReference type="RefSeq" id="WP_010881217.1">
    <property type="nucleotide sequence ID" value="NC_000918.1"/>
</dbReference>
<dbReference type="EMBL" id="AE000657">
    <property type="protein sequence ID" value="AAC07683.1"/>
    <property type="molecule type" value="Genomic_DNA"/>
</dbReference>
<accession>O67713</accession>
<evidence type="ECO:0000313" key="9">
    <source>
        <dbReference type="EMBL" id="AAC07683.1"/>
    </source>
</evidence>
<dbReference type="OrthoDB" id="9778883at2"/>
<dbReference type="SUPFAM" id="SSF102114">
    <property type="entry name" value="Radical SAM enzymes"/>
    <property type="match status" value="1"/>
</dbReference>
<dbReference type="GO" id="GO:0003824">
    <property type="term" value="F:catalytic activity"/>
    <property type="evidence" value="ECO:0007669"/>
    <property type="project" value="InterPro"/>
</dbReference>
<keyword evidence="10" id="KW-1185">Reference proteome</keyword>
<dbReference type="KEGG" id="aae:aq_1861"/>
<keyword evidence="3 6" id="KW-0479">Metal-binding</keyword>
<dbReference type="PANTHER" id="PTHR30352:SF5">
    <property type="entry name" value="PYRUVATE FORMATE-LYASE 1-ACTIVATING ENZYME"/>
    <property type="match status" value="1"/>
</dbReference>
<dbReference type="eggNOG" id="COG1180">
    <property type="taxonomic scope" value="Bacteria"/>
</dbReference>
<dbReference type="Pfam" id="PF04055">
    <property type="entry name" value="Radical_SAM"/>
    <property type="match status" value="1"/>
</dbReference>
<evidence type="ECO:0000256" key="4">
    <source>
        <dbReference type="ARBA" id="ARBA00023004"/>
    </source>
</evidence>
<keyword evidence="2 6" id="KW-0949">S-adenosyl-L-methionine</keyword>
<dbReference type="InterPro" id="IPR007197">
    <property type="entry name" value="rSAM"/>
</dbReference>
<dbReference type="InterPro" id="IPR016431">
    <property type="entry name" value="Pyrv-formate_lyase-activ_prd"/>
</dbReference>
<dbReference type="SFLD" id="SFLDS00029">
    <property type="entry name" value="Radical_SAM"/>
    <property type="match status" value="1"/>
</dbReference>
<dbReference type="PATRIC" id="fig|224324.8.peg.1443"/>
<dbReference type="GO" id="GO:0051539">
    <property type="term" value="F:4 iron, 4 sulfur cluster binding"/>
    <property type="evidence" value="ECO:0007669"/>
    <property type="project" value="UniProtKB-KW"/>
</dbReference>
<dbReference type="PROSITE" id="PS51332">
    <property type="entry name" value="B12_BINDING"/>
    <property type="match status" value="1"/>
</dbReference>
<dbReference type="InterPro" id="IPR006158">
    <property type="entry name" value="Cobalamin-bd"/>
</dbReference>
<dbReference type="Proteomes" id="UP000000798">
    <property type="component" value="Chromosome"/>
</dbReference>
<dbReference type="GO" id="GO:0046872">
    <property type="term" value="F:metal ion binding"/>
    <property type="evidence" value="ECO:0007669"/>
    <property type="project" value="UniProtKB-KW"/>
</dbReference>
<dbReference type="InterPro" id="IPR013785">
    <property type="entry name" value="Aldolase_TIM"/>
</dbReference>
<feature type="binding site" evidence="6">
    <location>
        <position position="90"/>
    </location>
    <ligand>
        <name>[4Fe-4S] cluster</name>
        <dbReference type="ChEBI" id="CHEBI:49883"/>
        <note>4Fe-4S-S-AdoMet</note>
    </ligand>
</feature>
<evidence type="ECO:0000259" key="7">
    <source>
        <dbReference type="PROSITE" id="PS51332"/>
    </source>
</evidence>
<organism evidence="9 10">
    <name type="scientific">Aquifex aeolicus (strain VF5)</name>
    <dbReference type="NCBI Taxonomy" id="224324"/>
    <lineage>
        <taxon>Bacteria</taxon>
        <taxon>Pseudomonadati</taxon>
        <taxon>Aquificota</taxon>
        <taxon>Aquificia</taxon>
        <taxon>Aquificales</taxon>
        <taxon>Aquificaceae</taxon>
        <taxon>Aquifex</taxon>
    </lineage>
</organism>
<dbReference type="STRING" id="224324.aq_1861"/>
<dbReference type="InterPro" id="IPR058240">
    <property type="entry name" value="rSAM_sf"/>
</dbReference>
<evidence type="ECO:0000256" key="5">
    <source>
        <dbReference type="ARBA" id="ARBA00023014"/>
    </source>
</evidence>
<comment type="cofactor">
    <cofactor evidence="6">
        <name>[4Fe-4S] cluster</name>
        <dbReference type="ChEBI" id="CHEBI:49883"/>
    </cofactor>
    <text evidence="6">Binds 1 [4Fe-4S] cluster. The cluster is coordinated with 3 cysteines and an exchangeable S-adenosyl-L-methionine.</text>
</comment>
<evidence type="ECO:0000256" key="6">
    <source>
        <dbReference type="PIRSR" id="PIRSR004869-50"/>
    </source>
</evidence>
<dbReference type="Gene3D" id="3.20.20.70">
    <property type="entry name" value="Aldolase class I"/>
    <property type="match status" value="1"/>
</dbReference>
<name>O67713_AQUAE</name>
<dbReference type="GO" id="GO:0031419">
    <property type="term" value="F:cobalamin binding"/>
    <property type="evidence" value="ECO:0007669"/>
    <property type="project" value="InterPro"/>
</dbReference>
<reference evidence="9 10" key="1">
    <citation type="journal article" date="1998" name="Nature">
        <title>The complete genome of the hyperthermophilic bacterium Aquifex aeolicus.</title>
        <authorList>
            <person name="Deckert G."/>
            <person name="Warren P.V."/>
            <person name="Gaasterland T."/>
            <person name="Young W.G."/>
            <person name="Lenox A.L."/>
            <person name="Graham D.E."/>
            <person name="Overbeek R."/>
            <person name="Snead M.A."/>
            <person name="Keller M."/>
            <person name="Aujay M."/>
            <person name="Huber R."/>
            <person name="Feldman R.A."/>
            <person name="Short J.M."/>
            <person name="Olson G.J."/>
            <person name="Swanson R.V."/>
        </authorList>
    </citation>
    <scope>NUCLEOTIDE SEQUENCE [LARGE SCALE GENOMIC DNA]</scope>
    <source>
        <strain evidence="9 10">VF5</strain>
    </source>
</reference>
<gene>
    <name evidence="9" type="ordered locus">aq_1861</name>
</gene>
<dbReference type="NCBIfam" id="TIGR04337">
    <property type="entry name" value="AmmeMemoSam_rS"/>
    <property type="match status" value="1"/>
</dbReference>
<dbReference type="PIR" id="G70460">
    <property type="entry name" value="G70460"/>
</dbReference>
<dbReference type="EnsemblBacteria" id="AAC07683">
    <property type="protein sequence ID" value="AAC07683"/>
    <property type="gene ID" value="aq_1861"/>
</dbReference>
<dbReference type="AlphaFoldDB" id="O67713"/>
<feature type="binding site" evidence="6">
    <location>
        <position position="87"/>
    </location>
    <ligand>
        <name>[4Fe-4S] cluster</name>
        <dbReference type="ChEBI" id="CHEBI:49883"/>
        <note>4Fe-4S-S-AdoMet</note>
    </ligand>
</feature>
<dbReference type="PANTHER" id="PTHR30352">
    <property type="entry name" value="PYRUVATE FORMATE-LYASE-ACTIVATING ENZYME"/>
    <property type="match status" value="1"/>
</dbReference>
<dbReference type="CDD" id="cd01335">
    <property type="entry name" value="Radical_SAM"/>
    <property type="match status" value="1"/>
</dbReference>
<dbReference type="HOGENOM" id="CLU_044176_1_0_0"/>
<dbReference type="SFLD" id="SFLDG01101">
    <property type="entry name" value="Uncharacterised_Radical_SAM_Su"/>
    <property type="match status" value="1"/>
</dbReference>
<dbReference type="InterPro" id="IPR034457">
    <property type="entry name" value="Organic_radical-activating"/>
</dbReference>
<evidence type="ECO:0000256" key="3">
    <source>
        <dbReference type="ARBA" id="ARBA00022723"/>
    </source>
</evidence>
<keyword evidence="5 6" id="KW-0411">Iron-sulfur</keyword>
<feature type="domain" description="B12-binding" evidence="7">
    <location>
        <begin position="73"/>
        <end position="220"/>
    </location>
</feature>
<evidence type="ECO:0000313" key="10">
    <source>
        <dbReference type="Proteomes" id="UP000000798"/>
    </source>
</evidence>
<dbReference type="PIRSF" id="PIRSF004869">
    <property type="entry name" value="PflX_prd"/>
    <property type="match status" value="1"/>
</dbReference>
<dbReference type="InParanoid" id="O67713"/>
<keyword evidence="1" id="KW-0004">4Fe-4S</keyword>
<dbReference type="PROSITE" id="PS51918">
    <property type="entry name" value="RADICAL_SAM"/>
    <property type="match status" value="1"/>
</dbReference>